<dbReference type="InterPro" id="IPR036236">
    <property type="entry name" value="Znf_C2H2_sf"/>
</dbReference>
<feature type="region of interest" description="Disordered" evidence="12">
    <location>
        <begin position="97"/>
        <end position="201"/>
    </location>
</feature>
<dbReference type="Gene3D" id="3.30.160.60">
    <property type="entry name" value="Classic Zinc Finger"/>
    <property type="match status" value="6"/>
</dbReference>
<dbReference type="FunFam" id="3.30.160.60:FF:000508">
    <property type="entry name" value="Myeloid zinc finger 1"/>
    <property type="match status" value="1"/>
</dbReference>
<dbReference type="PANTHER" id="PTHR16515:SF49">
    <property type="entry name" value="GASTRULA ZINC FINGER PROTEIN XLCGF49.1-LIKE-RELATED"/>
    <property type="match status" value="1"/>
</dbReference>
<dbReference type="GO" id="GO:0003677">
    <property type="term" value="F:DNA binding"/>
    <property type="evidence" value="ECO:0007669"/>
    <property type="project" value="UniProtKB-KW"/>
</dbReference>
<keyword evidence="8" id="KW-0238">DNA-binding</keyword>
<name>A0A3B3YXB1_9TELE</name>
<protein>
    <recommendedName>
        <fullName evidence="13">C2H2-type domain-containing protein</fullName>
    </recommendedName>
</protein>
<dbReference type="PANTHER" id="PTHR16515">
    <property type="entry name" value="PR DOMAIN ZINC FINGER PROTEIN"/>
    <property type="match status" value="1"/>
</dbReference>
<dbReference type="SMART" id="SM00355">
    <property type="entry name" value="ZnF_C2H2"/>
    <property type="match status" value="5"/>
</dbReference>
<dbReference type="Proteomes" id="UP000261480">
    <property type="component" value="Unplaced"/>
</dbReference>
<dbReference type="GO" id="GO:0008270">
    <property type="term" value="F:zinc ion binding"/>
    <property type="evidence" value="ECO:0007669"/>
    <property type="project" value="UniProtKB-KW"/>
</dbReference>
<dbReference type="FunFam" id="3.30.160.60:FF:000145">
    <property type="entry name" value="Zinc finger protein 574"/>
    <property type="match status" value="1"/>
</dbReference>
<feature type="domain" description="C2H2-type" evidence="13">
    <location>
        <begin position="220"/>
        <end position="247"/>
    </location>
</feature>
<evidence type="ECO:0000256" key="9">
    <source>
        <dbReference type="ARBA" id="ARBA00023163"/>
    </source>
</evidence>
<evidence type="ECO:0000256" key="3">
    <source>
        <dbReference type="ARBA" id="ARBA00022723"/>
    </source>
</evidence>
<dbReference type="FunFam" id="3.30.160.60:FF:000624">
    <property type="entry name" value="zinc finger protein 697"/>
    <property type="match status" value="1"/>
</dbReference>
<comment type="similarity">
    <text evidence="2">Belongs to the krueppel C2H2-type zinc-finger protein family.</text>
</comment>
<accession>A0A3B3YXB1</accession>
<organism evidence="14 15">
    <name type="scientific">Poecilia mexicana</name>
    <dbReference type="NCBI Taxonomy" id="48701"/>
    <lineage>
        <taxon>Eukaryota</taxon>
        <taxon>Metazoa</taxon>
        <taxon>Chordata</taxon>
        <taxon>Craniata</taxon>
        <taxon>Vertebrata</taxon>
        <taxon>Euteleostomi</taxon>
        <taxon>Actinopterygii</taxon>
        <taxon>Neopterygii</taxon>
        <taxon>Teleostei</taxon>
        <taxon>Neoteleostei</taxon>
        <taxon>Acanthomorphata</taxon>
        <taxon>Ovalentaria</taxon>
        <taxon>Atherinomorphae</taxon>
        <taxon>Cyprinodontiformes</taxon>
        <taxon>Poeciliidae</taxon>
        <taxon>Poeciliinae</taxon>
        <taxon>Poecilia</taxon>
    </lineage>
</organism>
<dbReference type="FunFam" id="3.30.160.60:FF:000478">
    <property type="entry name" value="Zinc finger protein 133"/>
    <property type="match status" value="1"/>
</dbReference>
<dbReference type="InterPro" id="IPR013087">
    <property type="entry name" value="Znf_C2H2_type"/>
</dbReference>
<keyword evidence="3" id="KW-0479">Metal-binding</keyword>
<keyword evidence="9" id="KW-0804">Transcription</keyword>
<evidence type="ECO:0000259" key="13">
    <source>
        <dbReference type="PROSITE" id="PS50157"/>
    </source>
</evidence>
<feature type="compositionally biased region" description="Basic and acidic residues" evidence="12">
    <location>
        <begin position="115"/>
        <end position="126"/>
    </location>
</feature>
<keyword evidence="7" id="KW-0805">Transcription regulation</keyword>
<dbReference type="Ensembl" id="ENSPMET00000033330.1">
    <property type="protein sequence ID" value="ENSPMEP00000031655.1"/>
    <property type="gene ID" value="ENSPMEG00000018933.1"/>
</dbReference>
<dbReference type="InterPro" id="IPR050331">
    <property type="entry name" value="Zinc_finger"/>
</dbReference>
<reference evidence="14" key="2">
    <citation type="submission" date="2025-09" db="UniProtKB">
        <authorList>
            <consortium name="Ensembl"/>
        </authorList>
    </citation>
    <scope>IDENTIFICATION</scope>
</reference>
<evidence type="ECO:0000256" key="4">
    <source>
        <dbReference type="ARBA" id="ARBA00022737"/>
    </source>
</evidence>
<evidence type="ECO:0000256" key="8">
    <source>
        <dbReference type="ARBA" id="ARBA00023125"/>
    </source>
</evidence>
<dbReference type="GO" id="GO:0010468">
    <property type="term" value="P:regulation of gene expression"/>
    <property type="evidence" value="ECO:0007669"/>
    <property type="project" value="TreeGrafter"/>
</dbReference>
<dbReference type="Pfam" id="PF00096">
    <property type="entry name" value="zf-C2H2"/>
    <property type="match status" value="4"/>
</dbReference>
<keyword evidence="5 11" id="KW-0863">Zinc-finger</keyword>
<feature type="domain" description="C2H2-type" evidence="13">
    <location>
        <begin position="341"/>
        <end position="368"/>
    </location>
</feature>
<dbReference type="PROSITE" id="PS00028">
    <property type="entry name" value="ZINC_FINGER_C2H2_1"/>
    <property type="match status" value="5"/>
</dbReference>
<sequence length="383" mass="43758">MVFNLNSIISASSCSSLICGWFWSSWSRYKIPTLVEALTPKLENVLGHIRWKYHRKNHVTGNAACALHMTLQMRAVHFNLFVFPADIQQLMRTKEELPAEEENWTPSLDQNQNRPEIKEEQEETKIIEFIFNPVPVKSEDEEEKPHLSKFPDCQTEENRNSLETDECLESDDKDKTSGSSETDVSDGNWEESDRTKPGLDPVINTLSVNDMVYDTGKKLHSCPECGKTFSQKSDVLRHSRIHTGEKPFICSICNAAFSWKHVLAQHMRTHSGEKPFSCSICKKPYSCSVCNKAFTLKITLTEHTRIHSEERPFTCSVCGAAFKRKHTLAEHTKTHTGERPYSCSVCGRSFVQLISLTRHMRGHTGEKPYNLIIVHFSLHSEII</sequence>
<reference evidence="14" key="1">
    <citation type="submission" date="2025-08" db="UniProtKB">
        <authorList>
            <consortium name="Ensembl"/>
        </authorList>
    </citation>
    <scope>IDENTIFICATION</scope>
</reference>
<dbReference type="SUPFAM" id="SSF57667">
    <property type="entry name" value="beta-beta-alpha zinc fingers"/>
    <property type="match status" value="3"/>
</dbReference>
<comment type="subcellular location">
    <subcellularLocation>
        <location evidence="1">Nucleus</location>
    </subcellularLocation>
</comment>
<dbReference type="PROSITE" id="PS50157">
    <property type="entry name" value="ZINC_FINGER_C2H2_2"/>
    <property type="match status" value="5"/>
</dbReference>
<feature type="domain" description="C2H2-type" evidence="13">
    <location>
        <begin position="313"/>
        <end position="340"/>
    </location>
</feature>
<evidence type="ECO:0000256" key="10">
    <source>
        <dbReference type="ARBA" id="ARBA00023242"/>
    </source>
</evidence>
<dbReference type="GO" id="GO:0042802">
    <property type="term" value="F:identical protein binding"/>
    <property type="evidence" value="ECO:0007669"/>
    <property type="project" value="UniProtKB-ARBA"/>
</dbReference>
<evidence type="ECO:0000256" key="7">
    <source>
        <dbReference type="ARBA" id="ARBA00023015"/>
    </source>
</evidence>
<evidence type="ECO:0000256" key="2">
    <source>
        <dbReference type="ARBA" id="ARBA00006991"/>
    </source>
</evidence>
<keyword evidence="6" id="KW-0862">Zinc</keyword>
<evidence type="ECO:0000256" key="12">
    <source>
        <dbReference type="SAM" id="MobiDB-lite"/>
    </source>
</evidence>
<dbReference type="Pfam" id="PF13912">
    <property type="entry name" value="zf-C2H2_6"/>
    <property type="match status" value="1"/>
</dbReference>
<feature type="domain" description="C2H2-type" evidence="13">
    <location>
        <begin position="248"/>
        <end position="275"/>
    </location>
</feature>
<dbReference type="AlphaFoldDB" id="A0A3B3YXB1"/>
<evidence type="ECO:0000256" key="1">
    <source>
        <dbReference type="ARBA" id="ARBA00004123"/>
    </source>
</evidence>
<dbReference type="FunFam" id="3.30.160.60:FF:000681">
    <property type="entry name" value="zinc finger protein 205 isoform X1"/>
    <property type="match status" value="1"/>
</dbReference>
<proteinExistence type="inferred from homology"/>
<keyword evidence="10" id="KW-0539">Nucleus</keyword>
<dbReference type="STRING" id="48701.ENSPMEP00000031655"/>
<keyword evidence="15" id="KW-1185">Reference proteome</keyword>
<evidence type="ECO:0000313" key="15">
    <source>
        <dbReference type="Proteomes" id="UP000261480"/>
    </source>
</evidence>
<keyword evidence="4" id="KW-0677">Repeat</keyword>
<evidence type="ECO:0000256" key="11">
    <source>
        <dbReference type="PROSITE-ProRule" id="PRU00042"/>
    </source>
</evidence>
<feature type="compositionally biased region" description="Polar residues" evidence="12">
    <location>
        <begin position="104"/>
        <end position="114"/>
    </location>
</feature>
<dbReference type="GO" id="GO:0005634">
    <property type="term" value="C:nucleus"/>
    <property type="evidence" value="ECO:0007669"/>
    <property type="project" value="UniProtKB-SubCell"/>
</dbReference>
<evidence type="ECO:0000313" key="14">
    <source>
        <dbReference type="Ensembl" id="ENSPMEP00000031655.1"/>
    </source>
</evidence>
<evidence type="ECO:0000256" key="5">
    <source>
        <dbReference type="ARBA" id="ARBA00022771"/>
    </source>
</evidence>
<feature type="domain" description="C2H2-type" evidence="13">
    <location>
        <begin position="285"/>
        <end position="312"/>
    </location>
</feature>
<evidence type="ECO:0000256" key="6">
    <source>
        <dbReference type="ARBA" id="ARBA00022833"/>
    </source>
</evidence>